<dbReference type="GO" id="GO:0003676">
    <property type="term" value="F:nucleic acid binding"/>
    <property type="evidence" value="ECO:0007669"/>
    <property type="project" value="InterPro"/>
</dbReference>
<comment type="function">
    <text evidence="2">Inhibits calcineurin-dependent transcriptional responses by binding to the catalytic domain of calcineurin A. Could play a role during central nervous system development.</text>
</comment>
<name>A0A4X1VVE7_PIG</name>
<dbReference type="CDD" id="cd12710">
    <property type="entry name" value="RRM_RCAN3"/>
    <property type="match status" value="1"/>
</dbReference>
<accession>A0A4X1VVE7</accession>
<dbReference type="Gene3D" id="3.30.70.330">
    <property type="match status" value="1"/>
</dbReference>
<feature type="transmembrane region" description="Helical" evidence="4">
    <location>
        <begin position="230"/>
        <end position="251"/>
    </location>
</feature>
<evidence type="ECO:0000256" key="3">
    <source>
        <dbReference type="SAM" id="MobiDB-lite"/>
    </source>
</evidence>
<keyword evidence="4" id="KW-1133">Transmembrane helix</keyword>
<dbReference type="InterPro" id="IPR006931">
    <property type="entry name" value="Calcipressin"/>
</dbReference>
<evidence type="ECO:0000313" key="5">
    <source>
        <dbReference type="Ensembl" id="ENSSSCP00070046001.1"/>
    </source>
</evidence>
<dbReference type="FunFam" id="3.30.70.330:FF:000092">
    <property type="entry name" value="Calcipressin-2 isoform 2"/>
    <property type="match status" value="1"/>
</dbReference>
<reference evidence="5 6" key="1">
    <citation type="submission" date="2017-08" db="EMBL/GenBank/DDBJ databases">
        <title>USMARCv1.0.</title>
        <authorList>
            <person name="Hannum G.I."/>
            <person name="Koren S."/>
            <person name="Schroeder S.G."/>
            <person name="Chin S.C."/>
            <person name="Nonneman D.J."/>
            <person name="Becker S.A."/>
            <person name="Rosen B.D."/>
            <person name="Bickhart D.M."/>
            <person name="Putnam N.H."/>
            <person name="Green R.E."/>
            <person name="Tuggle C.K."/>
            <person name="Liu H."/>
            <person name="Rohrer G.A."/>
            <person name="Warr A."/>
            <person name="Hall R."/>
            <person name="Kim K."/>
            <person name="Hume D.A."/>
            <person name="Talbot R."/>
            <person name="Chow W."/>
            <person name="Howe K."/>
            <person name="Schwartz A.S."/>
            <person name="Watson M."/>
            <person name="Archibald A.L."/>
            <person name="Phillippy A.M."/>
            <person name="Smith T.P.L."/>
        </authorList>
    </citation>
    <scope>NUCLEOTIDE SEQUENCE [LARGE SCALE GENOMIC DNA]</scope>
</reference>
<dbReference type="Pfam" id="PF04847">
    <property type="entry name" value="Calcipressin"/>
    <property type="match status" value="1"/>
</dbReference>
<feature type="region of interest" description="Disordered" evidence="3">
    <location>
        <begin position="264"/>
        <end position="302"/>
    </location>
</feature>
<gene>
    <name evidence="5" type="primary">RCAN3</name>
</gene>
<comment type="similarity">
    <text evidence="1">Belongs to the RCAN family.</text>
</comment>
<keyword evidence="4" id="KW-0812">Transmembrane</keyword>
<evidence type="ECO:0000313" key="6">
    <source>
        <dbReference type="Proteomes" id="UP000314985"/>
    </source>
</evidence>
<feature type="compositionally biased region" description="Polar residues" evidence="3">
    <location>
        <begin position="280"/>
        <end position="292"/>
    </location>
</feature>
<protein>
    <submittedName>
        <fullName evidence="5">RCAN family member 3</fullName>
    </submittedName>
</protein>
<dbReference type="AlphaFoldDB" id="A0A4X1VVE7"/>
<dbReference type="PANTHER" id="PTHR10300">
    <property type="entry name" value="CALCIPRESSIN"/>
    <property type="match status" value="1"/>
</dbReference>
<proteinExistence type="inferred from homology"/>
<evidence type="ECO:0000256" key="2">
    <source>
        <dbReference type="ARBA" id="ARBA00024927"/>
    </source>
</evidence>
<keyword evidence="4" id="KW-0472">Membrane</keyword>
<dbReference type="SUPFAM" id="SSF54928">
    <property type="entry name" value="RNA-binding domain, RBD"/>
    <property type="match status" value="1"/>
</dbReference>
<evidence type="ECO:0000256" key="1">
    <source>
        <dbReference type="ARBA" id="ARBA00008209"/>
    </source>
</evidence>
<reference evidence="5" key="2">
    <citation type="submission" date="2025-08" db="UniProtKB">
        <authorList>
            <consortium name="Ensembl"/>
        </authorList>
    </citation>
    <scope>IDENTIFICATION</scope>
</reference>
<organism evidence="5 6">
    <name type="scientific">Sus scrofa</name>
    <name type="common">Pig</name>
    <dbReference type="NCBI Taxonomy" id="9823"/>
    <lineage>
        <taxon>Eukaryota</taxon>
        <taxon>Metazoa</taxon>
        <taxon>Chordata</taxon>
        <taxon>Craniata</taxon>
        <taxon>Vertebrata</taxon>
        <taxon>Euteleostomi</taxon>
        <taxon>Mammalia</taxon>
        <taxon>Eutheria</taxon>
        <taxon>Laurasiatheria</taxon>
        <taxon>Artiodactyla</taxon>
        <taxon>Suina</taxon>
        <taxon>Suidae</taxon>
        <taxon>Sus</taxon>
    </lineage>
</organism>
<dbReference type="PANTHER" id="PTHR10300:SF6">
    <property type="entry name" value="CALCIPRESSIN-3"/>
    <property type="match status" value="1"/>
</dbReference>
<dbReference type="GO" id="GO:0019722">
    <property type="term" value="P:calcium-mediated signaling"/>
    <property type="evidence" value="ECO:0007669"/>
    <property type="project" value="InterPro"/>
</dbReference>
<dbReference type="Ensembl" id="ENSSSCT00070054246.1">
    <property type="protein sequence ID" value="ENSSSCP00070046001.1"/>
    <property type="gene ID" value="ENSSSCG00070027042.1"/>
</dbReference>
<dbReference type="InterPro" id="IPR035979">
    <property type="entry name" value="RBD_domain_sf"/>
</dbReference>
<dbReference type="Proteomes" id="UP000314985">
    <property type="component" value="Chromosome 6"/>
</dbReference>
<sequence length="302" mass="34319">MPGRHLRTLKTEKTCFEGTVLRDTMKSWSDSQSDLCSSDQEEEDMIFGENEEDLEEMMDLSDLPTSLFACSVHEAVFEVQEQKERFEALFTIYDDQVTFQLFKSFRRVRINFSKPEAAARARIELHETDFNGKKLKLYFAQVQVSSETRDRSYLLPPQPVKQFLISPPASPPVGWKQGEDAMPVINYDLLCAVSKLGPDHNDHSYPFGGTPFFSVNMTTREEDFLYKSSGAIVAAIVVVVVIIFTVVLILLKMYNRKMRIRRELEPKSPRPASPAALGRNGNSSQHPATVTFSPVDVHVETR</sequence>
<dbReference type="InterPro" id="IPR012677">
    <property type="entry name" value="Nucleotide-bd_a/b_plait_sf"/>
</dbReference>
<evidence type="ECO:0000256" key="4">
    <source>
        <dbReference type="SAM" id="Phobius"/>
    </source>
</evidence>